<dbReference type="OrthoDB" id="1522670at2"/>
<keyword evidence="3" id="KW-1003">Cell membrane</keyword>
<evidence type="ECO:0000256" key="4">
    <source>
        <dbReference type="ARBA" id="ARBA00022692"/>
    </source>
</evidence>
<feature type="domain" description="ABC3 transporter permease C-terminal" evidence="8">
    <location>
        <begin position="279"/>
        <end position="399"/>
    </location>
</feature>
<dbReference type="InterPro" id="IPR003838">
    <property type="entry name" value="ABC3_permease_C"/>
</dbReference>
<dbReference type="InterPro" id="IPR025857">
    <property type="entry name" value="MacB_PCD"/>
</dbReference>
<proteinExistence type="inferred from homology"/>
<keyword evidence="5 7" id="KW-1133">Transmembrane helix</keyword>
<protein>
    <submittedName>
        <fullName evidence="10">ABC transporter permease</fullName>
    </submittedName>
</protein>
<dbReference type="PANTHER" id="PTHR30489">
    <property type="entry name" value="LIPOPROTEIN-RELEASING SYSTEM TRANSMEMBRANE PROTEIN LOLE"/>
    <property type="match status" value="1"/>
</dbReference>
<accession>A0A3N2QBI6</accession>
<feature type="transmembrane region" description="Helical" evidence="7">
    <location>
        <begin position="332"/>
        <end position="353"/>
    </location>
</feature>
<comment type="similarity">
    <text evidence="2">Belongs to the ABC-4 integral membrane protein family. LolC/E subfamily.</text>
</comment>
<evidence type="ECO:0000256" key="2">
    <source>
        <dbReference type="ARBA" id="ARBA00005236"/>
    </source>
</evidence>
<dbReference type="Pfam" id="PF02687">
    <property type="entry name" value="FtsX"/>
    <property type="match status" value="1"/>
</dbReference>
<feature type="domain" description="MacB-like periplasmic core" evidence="9">
    <location>
        <begin position="33"/>
        <end position="238"/>
    </location>
</feature>
<evidence type="ECO:0000259" key="9">
    <source>
        <dbReference type="Pfam" id="PF12704"/>
    </source>
</evidence>
<dbReference type="GO" id="GO:0098797">
    <property type="term" value="C:plasma membrane protein complex"/>
    <property type="evidence" value="ECO:0007669"/>
    <property type="project" value="TreeGrafter"/>
</dbReference>
<sequence length="413" mass="46806">MLASSSICFITLVLKRMRKGIQVTFSISIHKIVTLSIAIGTASILIASMVMLGFKAEIKKKLVSFAGHFEITKYNSAPYALTSLHTGQVKGLMLNLPREIKKMTAFVQKPMLIHTKTDVEGVGCKGLDPMIAHTELEDYLIAGRLPNLSEAGYQNELVISSHLAQKLSIQLGDRVGVYTIHPTVRFRKLKIVGIYCTYLQEIDAHLTFCDMRLMQRLNNWAPAIVNGYEIFLKKGVSPTKALKEKMLSFIERDLQLTSTEQKYARLYDWLAIIQKNTLIFIVFILLIAGFTMVATVMIQLMERSYMVGILKALGAHAWQINLIMLCNSLRTLFGGMVYGNILGLAVCFVQYYYRCISLEPTLYYMHYVPIYWNWKVILFSNLLIVGTICMVLYFAIALLKQKTILEAFMESSL</sequence>
<feature type="transmembrane region" description="Helical" evidence="7">
    <location>
        <begin position="28"/>
        <end position="54"/>
    </location>
</feature>
<dbReference type="Proteomes" id="UP000270927">
    <property type="component" value="Unassembled WGS sequence"/>
</dbReference>
<organism evidence="10 11">
    <name type="scientific">Candidatus Cardinium hertigii</name>
    <dbReference type="NCBI Taxonomy" id="247481"/>
    <lineage>
        <taxon>Bacteria</taxon>
        <taxon>Pseudomonadati</taxon>
        <taxon>Bacteroidota</taxon>
        <taxon>Cytophagia</taxon>
        <taxon>Cytophagales</taxon>
        <taxon>Amoebophilaceae</taxon>
        <taxon>Candidatus Cardinium</taxon>
    </lineage>
</organism>
<evidence type="ECO:0000256" key="3">
    <source>
        <dbReference type="ARBA" id="ARBA00022475"/>
    </source>
</evidence>
<dbReference type="RefSeq" id="WP_123663397.1">
    <property type="nucleotide sequence ID" value="NZ_RARA01000026.1"/>
</dbReference>
<evidence type="ECO:0000256" key="6">
    <source>
        <dbReference type="ARBA" id="ARBA00023136"/>
    </source>
</evidence>
<comment type="subcellular location">
    <subcellularLocation>
        <location evidence="1">Cell membrane</location>
        <topology evidence="1">Multi-pass membrane protein</topology>
    </subcellularLocation>
</comment>
<evidence type="ECO:0000256" key="1">
    <source>
        <dbReference type="ARBA" id="ARBA00004651"/>
    </source>
</evidence>
<reference evidence="10 11" key="1">
    <citation type="submission" date="2018-09" db="EMBL/GenBank/DDBJ databases">
        <title>Comparative Genomics of Wolbachia-Cardinium Dual Endosymbiosis in a Plant-Parasitic Nematode.</title>
        <authorList>
            <person name="Brown A.M.V."/>
            <person name="Wasala S.K."/>
            <person name="Howe D.K."/>
            <person name="Peetz A.B."/>
            <person name="Zasada I.A."/>
            <person name="Denver D.R."/>
        </authorList>
    </citation>
    <scope>NUCLEOTIDE SEQUENCE [LARGE SCALE GENOMIC DNA]</scope>
    <source>
        <strain evidence="10 11">Pp_1</strain>
    </source>
</reference>
<dbReference type="InterPro" id="IPR051447">
    <property type="entry name" value="Lipoprotein-release_system"/>
</dbReference>
<keyword evidence="11" id="KW-1185">Reference proteome</keyword>
<evidence type="ECO:0000259" key="8">
    <source>
        <dbReference type="Pfam" id="PF02687"/>
    </source>
</evidence>
<feature type="transmembrane region" description="Helical" evidence="7">
    <location>
        <begin position="278"/>
        <end position="298"/>
    </location>
</feature>
<keyword evidence="4 7" id="KW-0812">Transmembrane</keyword>
<dbReference type="AlphaFoldDB" id="A0A3N2QBI6"/>
<evidence type="ECO:0000313" key="11">
    <source>
        <dbReference type="Proteomes" id="UP000270927"/>
    </source>
</evidence>
<dbReference type="GO" id="GO:0044874">
    <property type="term" value="P:lipoprotein localization to outer membrane"/>
    <property type="evidence" value="ECO:0007669"/>
    <property type="project" value="TreeGrafter"/>
</dbReference>
<keyword evidence="6 7" id="KW-0472">Membrane</keyword>
<dbReference type="PANTHER" id="PTHR30489:SF0">
    <property type="entry name" value="LIPOPROTEIN-RELEASING SYSTEM TRANSMEMBRANE PROTEIN LOLE"/>
    <property type="match status" value="1"/>
</dbReference>
<evidence type="ECO:0000256" key="7">
    <source>
        <dbReference type="SAM" id="Phobius"/>
    </source>
</evidence>
<evidence type="ECO:0000313" key="10">
    <source>
        <dbReference type="EMBL" id="ROT47131.1"/>
    </source>
</evidence>
<name>A0A3N2QBI6_9BACT</name>
<dbReference type="Pfam" id="PF12704">
    <property type="entry name" value="MacB_PCD"/>
    <property type="match status" value="1"/>
</dbReference>
<feature type="transmembrane region" description="Helical" evidence="7">
    <location>
        <begin position="373"/>
        <end position="399"/>
    </location>
</feature>
<dbReference type="EMBL" id="RARA01000026">
    <property type="protein sequence ID" value="ROT47131.1"/>
    <property type="molecule type" value="Genomic_DNA"/>
</dbReference>
<gene>
    <name evidence="10" type="ORF">EDM02_04595</name>
</gene>
<comment type="caution">
    <text evidence="10">The sequence shown here is derived from an EMBL/GenBank/DDBJ whole genome shotgun (WGS) entry which is preliminary data.</text>
</comment>
<evidence type="ECO:0000256" key="5">
    <source>
        <dbReference type="ARBA" id="ARBA00022989"/>
    </source>
</evidence>